<sequence length="344" mass="38134">MHRALRGHSPCLSRIQARLKWLRLGAWRLSSMLLLSLSSLSLAQAAQDQHPDYSARPGVSGSLSSMGSETLNSLMTLWAEHFQSYYPGINLQLQGFGSSTGAPALTEGTALFAPMSRAMRPSEISRFEQRYGYPPLALPIAIDLVAVFVHRHNPLQQITLAELDAIFSENRFQGYPQAITHWGQLGLDAPWQTRKITRFSRNAVSGTYGYFKEKVLLGGDFRAQVNEQPGSSSVVLGVGRALNGIGYSGIGFRNPAVKTLALALSPEHPYAEPSAENVVNGHYPLARYLYLYVNKPPQGQLDPLQREFIRFIYSKQGQALVEQEGYLPLPAELSARLRHELELD</sequence>
<dbReference type="GO" id="GO:0042301">
    <property type="term" value="F:phosphate ion binding"/>
    <property type="evidence" value="ECO:0007669"/>
    <property type="project" value="UniProtKB-UniRule"/>
</dbReference>
<keyword evidence="3 4" id="KW-0732">Signal</keyword>
<gene>
    <name evidence="6" type="ORF">E1H14_11790</name>
</gene>
<evidence type="ECO:0000256" key="1">
    <source>
        <dbReference type="ARBA" id="ARBA00008725"/>
    </source>
</evidence>
<reference evidence="6 7" key="1">
    <citation type="submission" date="2019-03" db="EMBL/GenBank/DDBJ databases">
        <title>Nitrincola sp. nov. isolated from an Indian soda lake.</title>
        <authorList>
            <person name="Joshi A."/>
            <person name="Thite S.V."/>
            <person name="Joseph N."/>
            <person name="Dhotre D."/>
            <person name="Moorthy M."/>
            <person name="Shouche Y.S."/>
        </authorList>
    </citation>
    <scope>NUCLEOTIDE SEQUENCE [LARGE SCALE GENOMIC DNA]</scope>
    <source>
        <strain evidence="6 7">MEB193</strain>
    </source>
</reference>
<organism evidence="6 7">
    <name type="scientific">Nitrincola tapanii</name>
    <dbReference type="NCBI Taxonomy" id="1708751"/>
    <lineage>
        <taxon>Bacteria</taxon>
        <taxon>Pseudomonadati</taxon>
        <taxon>Pseudomonadota</taxon>
        <taxon>Gammaproteobacteria</taxon>
        <taxon>Oceanospirillales</taxon>
        <taxon>Oceanospirillaceae</taxon>
        <taxon>Nitrincola</taxon>
    </lineage>
</organism>
<keyword evidence="4" id="KW-0574">Periplasm</keyword>
<dbReference type="InterPro" id="IPR050811">
    <property type="entry name" value="Phosphate_ABC_transporter"/>
</dbReference>
<dbReference type="GO" id="GO:0042597">
    <property type="term" value="C:periplasmic space"/>
    <property type="evidence" value="ECO:0007669"/>
    <property type="project" value="UniProtKB-SubCell"/>
</dbReference>
<dbReference type="SUPFAM" id="SSF53850">
    <property type="entry name" value="Periplasmic binding protein-like II"/>
    <property type="match status" value="1"/>
</dbReference>
<feature type="domain" description="PBP" evidence="5">
    <location>
        <begin position="57"/>
        <end position="315"/>
    </location>
</feature>
<comment type="caution">
    <text evidence="6">The sequence shown here is derived from an EMBL/GenBank/DDBJ whole genome shotgun (WGS) entry which is preliminary data.</text>
</comment>
<feature type="chain" id="PRO_5040539853" description="Phosphate-binding protein" evidence="4">
    <location>
        <begin position="46"/>
        <end position="344"/>
    </location>
</feature>
<evidence type="ECO:0000256" key="3">
    <source>
        <dbReference type="ARBA" id="ARBA00022729"/>
    </source>
</evidence>
<dbReference type="GO" id="GO:0005576">
    <property type="term" value="C:extracellular region"/>
    <property type="evidence" value="ECO:0007669"/>
    <property type="project" value="UniProtKB-SubCell"/>
</dbReference>
<dbReference type="EMBL" id="SMRS01000009">
    <property type="protein sequence ID" value="KAA0873726.1"/>
    <property type="molecule type" value="Genomic_DNA"/>
</dbReference>
<dbReference type="Proteomes" id="UP000325302">
    <property type="component" value="Unassembled WGS sequence"/>
</dbReference>
<feature type="signal peptide" evidence="4">
    <location>
        <begin position="1"/>
        <end position="45"/>
    </location>
</feature>
<dbReference type="CDD" id="cd13653">
    <property type="entry name" value="PBP2_phosphate_like_1"/>
    <property type="match status" value="1"/>
</dbReference>
<keyword evidence="4" id="KW-0964">Secreted</keyword>
<dbReference type="GO" id="GO:0007155">
    <property type="term" value="P:cell adhesion"/>
    <property type="evidence" value="ECO:0007669"/>
    <property type="project" value="UniProtKB-UniRule"/>
</dbReference>
<dbReference type="Gene3D" id="3.40.190.10">
    <property type="entry name" value="Periplasmic binding protein-like II"/>
    <property type="match status" value="2"/>
</dbReference>
<keyword evidence="2 4" id="KW-0813">Transport</keyword>
<accession>A0A5A9VZ19</accession>
<evidence type="ECO:0000313" key="6">
    <source>
        <dbReference type="EMBL" id="KAA0873726.1"/>
    </source>
</evidence>
<proteinExistence type="inferred from homology"/>
<comment type="subcellular location">
    <subcellularLocation>
        <location evidence="4">Periplasm</location>
    </subcellularLocation>
    <subcellularLocation>
        <location evidence="4">Secreted</location>
    </subcellularLocation>
</comment>
<dbReference type="PANTHER" id="PTHR30570">
    <property type="entry name" value="PERIPLASMIC PHOSPHATE BINDING COMPONENT OF PHOSPHATE ABC TRANSPORTER"/>
    <property type="match status" value="1"/>
</dbReference>
<dbReference type="Pfam" id="PF12849">
    <property type="entry name" value="PBP_like_2"/>
    <property type="match status" value="1"/>
</dbReference>
<evidence type="ECO:0000256" key="2">
    <source>
        <dbReference type="ARBA" id="ARBA00022448"/>
    </source>
</evidence>
<evidence type="ECO:0000313" key="7">
    <source>
        <dbReference type="Proteomes" id="UP000325302"/>
    </source>
</evidence>
<dbReference type="PANTHER" id="PTHR30570:SF6">
    <property type="entry name" value="PHOSPHATE-BINDING PROTEIN PSTS"/>
    <property type="match status" value="1"/>
</dbReference>
<dbReference type="OrthoDB" id="9765713at2"/>
<keyword evidence="7" id="KW-1185">Reference proteome</keyword>
<protein>
    <recommendedName>
        <fullName evidence="4">Phosphate-binding protein</fullName>
    </recommendedName>
</protein>
<dbReference type="InterPro" id="IPR011862">
    <property type="entry name" value="Phos-bd"/>
</dbReference>
<dbReference type="NCBIfam" id="TIGR02136">
    <property type="entry name" value="ptsS_2"/>
    <property type="match status" value="1"/>
</dbReference>
<dbReference type="AlphaFoldDB" id="A0A5A9VZ19"/>
<dbReference type="InterPro" id="IPR024370">
    <property type="entry name" value="PBP_domain"/>
</dbReference>
<comment type="similarity">
    <text evidence="1 4">Belongs to the PstS family.</text>
</comment>
<dbReference type="GO" id="GO:0006817">
    <property type="term" value="P:phosphate ion transport"/>
    <property type="evidence" value="ECO:0007669"/>
    <property type="project" value="UniProtKB-UniRule"/>
</dbReference>
<keyword evidence="4" id="KW-0592">Phosphate transport</keyword>
<name>A0A5A9VZ19_9GAMM</name>
<evidence type="ECO:0000259" key="5">
    <source>
        <dbReference type="Pfam" id="PF12849"/>
    </source>
</evidence>
<comment type="function">
    <text evidence="4">Involved in the system for phosphate transport across the cytoplasmic membrane.</text>
</comment>
<evidence type="ECO:0000256" key="4">
    <source>
        <dbReference type="RuleBase" id="RU367119"/>
    </source>
</evidence>